<dbReference type="PaxDb" id="39947-A0A0N7KQ16"/>
<name>A0A0N7KQ16_ORYSJ</name>
<evidence type="ECO:0000313" key="2">
    <source>
        <dbReference type="EMBL" id="BAT05962.1"/>
    </source>
</evidence>
<proteinExistence type="predicted"/>
<evidence type="ECO:0000256" key="1">
    <source>
        <dbReference type="SAM" id="MobiDB-lite"/>
    </source>
</evidence>
<reference evidence="3" key="1">
    <citation type="journal article" date="2005" name="Nature">
        <title>The map-based sequence of the rice genome.</title>
        <authorList>
            <consortium name="International rice genome sequencing project (IRGSP)"/>
            <person name="Matsumoto T."/>
            <person name="Wu J."/>
            <person name="Kanamori H."/>
            <person name="Katayose Y."/>
            <person name="Fujisawa M."/>
            <person name="Namiki N."/>
            <person name="Mizuno H."/>
            <person name="Yamamoto K."/>
            <person name="Antonio B.A."/>
            <person name="Baba T."/>
            <person name="Sakata K."/>
            <person name="Nagamura Y."/>
            <person name="Aoki H."/>
            <person name="Arikawa K."/>
            <person name="Arita K."/>
            <person name="Bito T."/>
            <person name="Chiden Y."/>
            <person name="Fujitsuka N."/>
            <person name="Fukunaka R."/>
            <person name="Hamada M."/>
            <person name="Harada C."/>
            <person name="Hayashi A."/>
            <person name="Hijishita S."/>
            <person name="Honda M."/>
            <person name="Hosokawa S."/>
            <person name="Ichikawa Y."/>
            <person name="Idonuma A."/>
            <person name="Iijima M."/>
            <person name="Ikeda M."/>
            <person name="Ikeno M."/>
            <person name="Ito K."/>
            <person name="Ito S."/>
            <person name="Ito T."/>
            <person name="Ito Y."/>
            <person name="Ito Y."/>
            <person name="Iwabuchi A."/>
            <person name="Kamiya K."/>
            <person name="Karasawa W."/>
            <person name="Kurita K."/>
            <person name="Katagiri S."/>
            <person name="Kikuta A."/>
            <person name="Kobayashi H."/>
            <person name="Kobayashi N."/>
            <person name="Machita K."/>
            <person name="Maehara T."/>
            <person name="Masukawa M."/>
            <person name="Mizubayashi T."/>
            <person name="Mukai Y."/>
            <person name="Nagasaki H."/>
            <person name="Nagata Y."/>
            <person name="Naito S."/>
            <person name="Nakashima M."/>
            <person name="Nakama Y."/>
            <person name="Nakamichi Y."/>
            <person name="Nakamura M."/>
            <person name="Meguro A."/>
            <person name="Negishi M."/>
            <person name="Ohta I."/>
            <person name="Ohta T."/>
            <person name="Okamoto M."/>
            <person name="Ono N."/>
            <person name="Saji S."/>
            <person name="Sakaguchi M."/>
            <person name="Sakai K."/>
            <person name="Shibata M."/>
            <person name="Shimokawa T."/>
            <person name="Song J."/>
            <person name="Takazaki Y."/>
            <person name="Terasawa K."/>
            <person name="Tsugane M."/>
            <person name="Tsuji K."/>
            <person name="Ueda S."/>
            <person name="Waki K."/>
            <person name="Yamagata H."/>
            <person name="Yamamoto M."/>
            <person name="Yamamoto S."/>
            <person name="Yamane H."/>
            <person name="Yoshiki S."/>
            <person name="Yoshihara R."/>
            <person name="Yukawa K."/>
            <person name="Zhong H."/>
            <person name="Yano M."/>
            <person name="Yuan Q."/>
            <person name="Ouyang S."/>
            <person name="Liu J."/>
            <person name="Jones K.M."/>
            <person name="Gansberger K."/>
            <person name="Moffat K."/>
            <person name="Hill J."/>
            <person name="Bera J."/>
            <person name="Fadrosh D."/>
            <person name="Jin S."/>
            <person name="Johri S."/>
            <person name="Kim M."/>
            <person name="Overton L."/>
            <person name="Reardon M."/>
            <person name="Tsitrin T."/>
            <person name="Vuong H."/>
            <person name="Weaver B."/>
            <person name="Ciecko A."/>
            <person name="Tallon L."/>
            <person name="Jackson J."/>
            <person name="Pai G."/>
            <person name="Aken S.V."/>
            <person name="Utterback T."/>
            <person name="Reidmuller S."/>
            <person name="Feldblyum T."/>
            <person name="Hsiao J."/>
            <person name="Zismann V."/>
            <person name="Iobst S."/>
            <person name="de Vazeille A.R."/>
            <person name="Buell C.R."/>
            <person name="Ying K."/>
            <person name="Li Y."/>
            <person name="Lu T."/>
            <person name="Huang Y."/>
            <person name="Zhao Q."/>
            <person name="Feng Q."/>
            <person name="Zhang L."/>
            <person name="Zhu J."/>
            <person name="Weng Q."/>
            <person name="Mu J."/>
            <person name="Lu Y."/>
            <person name="Fan D."/>
            <person name="Liu Y."/>
            <person name="Guan J."/>
            <person name="Zhang Y."/>
            <person name="Yu S."/>
            <person name="Liu X."/>
            <person name="Zhang Y."/>
            <person name="Hong G."/>
            <person name="Han B."/>
            <person name="Choisne N."/>
            <person name="Demange N."/>
            <person name="Orjeda G."/>
            <person name="Samain S."/>
            <person name="Cattolico L."/>
            <person name="Pelletier E."/>
            <person name="Couloux A."/>
            <person name="Segurens B."/>
            <person name="Wincker P."/>
            <person name="D'Hont A."/>
            <person name="Scarpelli C."/>
            <person name="Weissenbach J."/>
            <person name="Salanoubat M."/>
            <person name="Quetier F."/>
            <person name="Yu Y."/>
            <person name="Kim H.R."/>
            <person name="Rambo T."/>
            <person name="Currie J."/>
            <person name="Collura K."/>
            <person name="Luo M."/>
            <person name="Yang T."/>
            <person name="Ammiraju J.S.S."/>
            <person name="Engler F."/>
            <person name="Soderlund C."/>
            <person name="Wing R.A."/>
            <person name="Palmer L.E."/>
            <person name="de la Bastide M."/>
            <person name="Spiegel L."/>
            <person name="Nascimento L."/>
            <person name="Zutavern T."/>
            <person name="O'Shaughnessy A."/>
            <person name="Dike S."/>
            <person name="Dedhia N."/>
            <person name="Preston R."/>
            <person name="Balija V."/>
            <person name="McCombie W.R."/>
            <person name="Chow T."/>
            <person name="Chen H."/>
            <person name="Chung M."/>
            <person name="Chen C."/>
            <person name="Shaw J."/>
            <person name="Wu H."/>
            <person name="Hsiao K."/>
            <person name="Chao Y."/>
            <person name="Chu M."/>
            <person name="Cheng C."/>
            <person name="Hour A."/>
            <person name="Lee P."/>
            <person name="Lin S."/>
            <person name="Lin Y."/>
            <person name="Liou J."/>
            <person name="Liu S."/>
            <person name="Hsing Y."/>
            <person name="Raghuvanshi S."/>
            <person name="Mohanty A."/>
            <person name="Bharti A.K."/>
            <person name="Gaur A."/>
            <person name="Gupta V."/>
            <person name="Kumar D."/>
            <person name="Ravi V."/>
            <person name="Vij S."/>
            <person name="Kapur A."/>
            <person name="Khurana P."/>
            <person name="Khurana P."/>
            <person name="Khurana J.P."/>
            <person name="Tyagi A.K."/>
            <person name="Gaikwad K."/>
            <person name="Singh A."/>
            <person name="Dalal V."/>
            <person name="Srivastava S."/>
            <person name="Dixit A."/>
            <person name="Pal A.K."/>
            <person name="Ghazi I.A."/>
            <person name="Yadav M."/>
            <person name="Pandit A."/>
            <person name="Bhargava A."/>
            <person name="Sureshbabu K."/>
            <person name="Batra K."/>
            <person name="Sharma T.R."/>
            <person name="Mohapatra T."/>
            <person name="Singh N.K."/>
            <person name="Messing J."/>
            <person name="Nelson A.B."/>
            <person name="Fuks G."/>
            <person name="Kavchok S."/>
            <person name="Keizer G."/>
            <person name="Linton E."/>
            <person name="Llaca V."/>
            <person name="Song R."/>
            <person name="Tanyolac B."/>
            <person name="Young S."/>
            <person name="Ho-Il K."/>
            <person name="Hahn J.H."/>
            <person name="Sangsakoo G."/>
            <person name="Vanavichit A."/>
            <person name="de Mattos Luiz.A.T."/>
            <person name="Zimmer P.D."/>
            <person name="Malone G."/>
            <person name="Dellagostin O."/>
            <person name="de Oliveira A.C."/>
            <person name="Bevan M."/>
            <person name="Bancroft I."/>
            <person name="Minx P."/>
            <person name="Cordum H."/>
            <person name="Wilson R."/>
            <person name="Cheng Z."/>
            <person name="Jin W."/>
            <person name="Jiang J."/>
            <person name="Leong S.A."/>
            <person name="Iwama H."/>
            <person name="Gojobori T."/>
            <person name="Itoh T."/>
            <person name="Niimura Y."/>
            <person name="Fujii Y."/>
            <person name="Habara T."/>
            <person name="Sakai H."/>
            <person name="Sato Y."/>
            <person name="Wilson G."/>
            <person name="Kumar K."/>
            <person name="McCouch S."/>
            <person name="Juretic N."/>
            <person name="Hoen D."/>
            <person name="Wright S."/>
            <person name="Bruskiewich R."/>
            <person name="Bureau T."/>
            <person name="Miyao A."/>
            <person name="Hirochika H."/>
            <person name="Nishikawa T."/>
            <person name="Kadowaki K."/>
            <person name="Sugiura M."/>
            <person name="Burr B."/>
            <person name="Sasaki T."/>
        </authorList>
    </citation>
    <scope>NUCLEOTIDE SEQUENCE [LARGE SCALE GENOMIC DNA]</scope>
    <source>
        <strain evidence="3">cv. Nipponbare</strain>
    </source>
</reference>
<feature type="compositionally biased region" description="Basic and acidic residues" evidence="1">
    <location>
        <begin position="61"/>
        <end position="77"/>
    </location>
</feature>
<accession>A0A0N7KQ16</accession>
<keyword evidence="3" id="KW-1185">Reference proteome</keyword>
<reference evidence="2 3" key="3">
    <citation type="journal article" date="2013" name="Rice">
        <title>Improvement of the Oryza sativa Nipponbare reference genome using next generation sequence and optical map data.</title>
        <authorList>
            <person name="Kawahara Y."/>
            <person name="de la Bastide M."/>
            <person name="Hamilton J.P."/>
            <person name="Kanamori H."/>
            <person name="McCombie W.R."/>
            <person name="Ouyang S."/>
            <person name="Schwartz D.C."/>
            <person name="Tanaka T."/>
            <person name="Wu J."/>
            <person name="Zhou S."/>
            <person name="Childs K.L."/>
            <person name="Davidson R.M."/>
            <person name="Lin H."/>
            <person name="Quesada-Ocampo L."/>
            <person name="Vaillancourt B."/>
            <person name="Sakai H."/>
            <person name="Lee S.S."/>
            <person name="Kim J."/>
            <person name="Numa H."/>
            <person name="Itoh T."/>
            <person name="Buell C.R."/>
            <person name="Matsumoto T."/>
        </authorList>
    </citation>
    <scope>NUCLEOTIDE SEQUENCE [LARGE SCALE GENOMIC DNA]</scope>
    <source>
        <strain evidence="3">cv. Nipponbare</strain>
    </source>
</reference>
<dbReference type="AlphaFoldDB" id="A0A0N7KQ16"/>
<dbReference type="EMBL" id="AP014964">
    <property type="protein sequence ID" value="BAT05962.1"/>
    <property type="molecule type" value="Genomic_DNA"/>
</dbReference>
<feature type="region of interest" description="Disordered" evidence="1">
    <location>
        <begin position="17"/>
        <end position="84"/>
    </location>
</feature>
<dbReference type="Proteomes" id="UP000059680">
    <property type="component" value="Chromosome 8"/>
</dbReference>
<protein>
    <submittedName>
        <fullName evidence="2">Os08g0484666 protein</fullName>
    </submittedName>
</protein>
<reference evidence="2 3" key="2">
    <citation type="journal article" date="2013" name="Plant Cell Physiol.">
        <title>Rice Annotation Project Database (RAP-DB): an integrative and interactive database for rice genomics.</title>
        <authorList>
            <person name="Sakai H."/>
            <person name="Lee S.S."/>
            <person name="Tanaka T."/>
            <person name="Numa H."/>
            <person name="Kim J."/>
            <person name="Kawahara Y."/>
            <person name="Wakimoto H."/>
            <person name="Yang C.C."/>
            <person name="Iwamoto M."/>
            <person name="Abe T."/>
            <person name="Yamada Y."/>
            <person name="Muto A."/>
            <person name="Inokuchi H."/>
            <person name="Ikemura T."/>
            <person name="Matsumoto T."/>
            <person name="Sasaki T."/>
            <person name="Itoh T."/>
        </authorList>
    </citation>
    <scope>NUCLEOTIDE SEQUENCE [LARGE SCALE GENOMIC DNA]</scope>
    <source>
        <strain evidence="3">cv. Nipponbare</strain>
    </source>
</reference>
<organism evidence="2 3">
    <name type="scientific">Oryza sativa subsp. japonica</name>
    <name type="common">Rice</name>
    <dbReference type="NCBI Taxonomy" id="39947"/>
    <lineage>
        <taxon>Eukaryota</taxon>
        <taxon>Viridiplantae</taxon>
        <taxon>Streptophyta</taxon>
        <taxon>Embryophyta</taxon>
        <taxon>Tracheophyta</taxon>
        <taxon>Spermatophyta</taxon>
        <taxon>Magnoliopsida</taxon>
        <taxon>Liliopsida</taxon>
        <taxon>Poales</taxon>
        <taxon>Poaceae</taxon>
        <taxon>BOP clade</taxon>
        <taxon>Oryzoideae</taxon>
        <taxon>Oryzeae</taxon>
        <taxon>Oryzinae</taxon>
        <taxon>Oryza</taxon>
        <taxon>Oryza sativa</taxon>
    </lineage>
</organism>
<evidence type="ECO:0000313" key="3">
    <source>
        <dbReference type="Proteomes" id="UP000059680"/>
    </source>
</evidence>
<sequence length="84" mass="9089">MTATELCARDVAAVATRGEKPPTANPCMREARSCTRRQIRARVSTVTARDNEDYGGDDSGGEERGEASDNESVRKEGSVTTARR</sequence>
<dbReference type="InParanoid" id="A0A0N7KQ16"/>
<gene>
    <name evidence="2" type="ordered locus">Os08g0484666</name>
    <name evidence="2" type="ORF">OSNPB_080484666</name>
</gene>